<sequence>MTPGSEVVDRAPAAFIRGRSARQMTALYGEPLEWDPRAGGPVDDDWPIMALEVRGPMIRLYDEDKVHFVGTKAQPQTTLGWRDPTYMLVNNFEYIEGRSHGVGVCPVVRFRDRMLLDEEDETWGIIEPLIQIQERLDETTWEMLVAQYFTAFVQRYVVGWVPKSEEEALRQAASDTWFFGSKDVKVDQFAAADLKGYLEARSAAIRDLASIGQVPPQNLGVDGISNISEATLAGLEAGKDRKSSEIETSLGESFEQVLRTCSHITGNVKAAGDFASEVKWRDATARSFAQTVDGLGKLATMLNVPYEALWEDIPGWTREKVLRVKKAAAESDPLRGLYEDGNPNTTPAGDEGPSVKEKADALGVLVRAGADPEAAATQTGFEGLPFTGAIPVSLRPKEEDAARLEDKG</sequence>
<comment type="caution">
    <text evidence="2">The sequence shown here is derived from an EMBL/GenBank/DDBJ whole genome shotgun (WGS) entry which is preliminary data.</text>
</comment>
<evidence type="ECO:0000256" key="1">
    <source>
        <dbReference type="SAM" id="MobiDB-lite"/>
    </source>
</evidence>
<dbReference type="Pfam" id="PF05133">
    <property type="entry name" value="SPP1_portal"/>
    <property type="match status" value="1"/>
</dbReference>
<proteinExistence type="predicted"/>
<reference evidence="2 3" key="1">
    <citation type="submission" date="2019-10" db="EMBL/GenBank/DDBJ databases">
        <title>Draft Genome Assembly of Rhodococcus zopfii DSM44189.</title>
        <authorList>
            <person name="Sutton J.M."/>
            <person name="Akob D.M."/>
            <person name="Bushman T.J."/>
        </authorList>
    </citation>
    <scope>NUCLEOTIDE SEQUENCE [LARGE SCALE GENOMIC DNA]</scope>
    <source>
        <strain evidence="2 3">DSM 44189</strain>
    </source>
</reference>
<dbReference type="EMBL" id="WBMO01000005">
    <property type="protein sequence ID" value="MDV2477439.1"/>
    <property type="molecule type" value="Genomic_DNA"/>
</dbReference>
<accession>A0ABU3WV08</accession>
<protein>
    <submittedName>
        <fullName evidence="2">Phage portal protein</fullName>
    </submittedName>
</protein>
<organism evidence="2 3">
    <name type="scientific">Rhodococcus zopfii</name>
    <dbReference type="NCBI Taxonomy" id="43772"/>
    <lineage>
        <taxon>Bacteria</taxon>
        <taxon>Bacillati</taxon>
        <taxon>Actinomycetota</taxon>
        <taxon>Actinomycetes</taxon>
        <taxon>Mycobacteriales</taxon>
        <taxon>Nocardiaceae</taxon>
        <taxon>Rhodococcus</taxon>
    </lineage>
</organism>
<dbReference type="InterPro" id="IPR021145">
    <property type="entry name" value="Portal_protein_SPP1_Gp6-like"/>
</dbReference>
<dbReference type="Proteomes" id="UP001275440">
    <property type="component" value="Unassembled WGS sequence"/>
</dbReference>
<feature type="region of interest" description="Disordered" evidence="1">
    <location>
        <begin position="334"/>
        <end position="355"/>
    </location>
</feature>
<gene>
    <name evidence="2" type="ORF">F8M49_22320</name>
</gene>
<keyword evidence="3" id="KW-1185">Reference proteome</keyword>
<evidence type="ECO:0000313" key="2">
    <source>
        <dbReference type="EMBL" id="MDV2477439.1"/>
    </source>
</evidence>
<evidence type="ECO:0000313" key="3">
    <source>
        <dbReference type="Proteomes" id="UP001275440"/>
    </source>
</evidence>
<name>A0ABU3WV08_9NOCA</name>